<evidence type="ECO:0000313" key="2">
    <source>
        <dbReference type="EMBL" id="KAK4323319.1"/>
    </source>
</evidence>
<name>A0AAE1QAQ1_9EUCA</name>
<dbReference type="InterPro" id="IPR033616">
    <property type="entry name" value="BLTP1"/>
</dbReference>
<comment type="caution">
    <text evidence="2">The sequence shown here is derived from an EMBL/GenBank/DDBJ whole genome shotgun (WGS) entry which is preliminary data.</text>
</comment>
<keyword evidence="3" id="KW-1185">Reference proteome</keyword>
<feature type="transmembrane region" description="Helical" evidence="1">
    <location>
        <begin position="91"/>
        <end position="111"/>
    </location>
</feature>
<dbReference type="GO" id="GO:0048488">
    <property type="term" value="P:synaptic vesicle endocytosis"/>
    <property type="evidence" value="ECO:0007669"/>
    <property type="project" value="TreeGrafter"/>
</dbReference>
<dbReference type="PANTHER" id="PTHR31640">
    <property type="entry name" value="TRANSMEMBRANE PROTEIN KIAA1109"/>
    <property type="match status" value="1"/>
</dbReference>
<proteinExistence type="predicted"/>
<dbReference type="PANTHER" id="PTHR31640:SF1">
    <property type="entry name" value="BRIDGE-LIKE LIPID TRANSFER PROTEIN FAMILY MEMBER 1"/>
    <property type="match status" value="1"/>
</dbReference>
<accession>A0AAE1QAQ1</accession>
<dbReference type="Proteomes" id="UP001292094">
    <property type="component" value="Unassembled WGS sequence"/>
</dbReference>
<keyword evidence="1" id="KW-1133">Transmembrane helix</keyword>
<reference evidence="2" key="1">
    <citation type="submission" date="2023-11" db="EMBL/GenBank/DDBJ databases">
        <title>Genome assemblies of two species of porcelain crab, Petrolisthes cinctipes and Petrolisthes manimaculis (Anomura: Porcellanidae).</title>
        <authorList>
            <person name="Angst P."/>
        </authorList>
    </citation>
    <scope>NUCLEOTIDE SEQUENCE</scope>
    <source>
        <strain evidence="2">PB745_02</strain>
        <tissue evidence="2">Gill</tissue>
    </source>
</reference>
<dbReference type="EMBL" id="JAWZYT010000452">
    <property type="protein sequence ID" value="KAK4323319.1"/>
    <property type="molecule type" value="Genomic_DNA"/>
</dbReference>
<gene>
    <name evidence="2" type="ORF">Pmani_005965</name>
</gene>
<evidence type="ECO:0000313" key="3">
    <source>
        <dbReference type="Proteomes" id="UP001292094"/>
    </source>
</evidence>
<protein>
    <submittedName>
        <fullName evidence="2">Uncharacterized protein</fullName>
    </submittedName>
</protein>
<feature type="transmembrane region" description="Helical" evidence="1">
    <location>
        <begin position="49"/>
        <end position="71"/>
    </location>
</feature>
<dbReference type="GO" id="GO:0098793">
    <property type="term" value="C:presynapse"/>
    <property type="evidence" value="ECO:0007669"/>
    <property type="project" value="GOC"/>
</dbReference>
<keyword evidence="1" id="KW-0812">Transmembrane</keyword>
<sequence length="366" mass="40646">MIGEEGGVGGGEVLEDIFLDTPIEGAPLTAGNSSFINDVIKDVQNDPDLGYLVLSLLIAFSWSIYIILFNARVQGTILTTILRRFVKSGDLTIGSFSLSVLSGKIMFRSVIYVTEDYSLRIVDGILKFRYWLPYVKRDLSDAHIAFCGELFDLRFTLPFTDFLPETVLLKFIIVLQNIITALEAFVFTVEDAENSLRHPRPYLYCYHGTPQPQCPQTTSEHFCPTTDTIKYKMVRASLDGISLNLVESGTILCFQLQELLSDPLIGMEAAHNFGTIVKDHTHVNIRCGSETRLSTLTTLASLLKQNASPAECHTSTLISFLMPLTTYHPLTVGVKALECLAALVTLPVSVILPYRNEVSFFTAEEV</sequence>
<dbReference type="AlphaFoldDB" id="A0AAE1QAQ1"/>
<organism evidence="2 3">
    <name type="scientific">Petrolisthes manimaculis</name>
    <dbReference type="NCBI Taxonomy" id="1843537"/>
    <lineage>
        <taxon>Eukaryota</taxon>
        <taxon>Metazoa</taxon>
        <taxon>Ecdysozoa</taxon>
        <taxon>Arthropoda</taxon>
        <taxon>Crustacea</taxon>
        <taxon>Multicrustacea</taxon>
        <taxon>Malacostraca</taxon>
        <taxon>Eumalacostraca</taxon>
        <taxon>Eucarida</taxon>
        <taxon>Decapoda</taxon>
        <taxon>Pleocyemata</taxon>
        <taxon>Anomura</taxon>
        <taxon>Galatheoidea</taxon>
        <taxon>Porcellanidae</taxon>
        <taxon>Petrolisthes</taxon>
    </lineage>
</organism>
<keyword evidence="1" id="KW-0472">Membrane</keyword>
<evidence type="ECO:0000256" key="1">
    <source>
        <dbReference type="SAM" id="Phobius"/>
    </source>
</evidence>